<feature type="compositionally biased region" description="Polar residues" evidence="1">
    <location>
        <begin position="43"/>
        <end position="52"/>
    </location>
</feature>
<keyword evidence="2" id="KW-0472">Membrane</keyword>
<proteinExistence type="predicted"/>
<reference evidence="3 4" key="2">
    <citation type="submission" date="2018-06" db="EMBL/GenBank/DDBJ databases">
        <title>Sequencing of bacterial isolates from soil warming experiment in Harvard Forest, Massachusetts, USA.</title>
        <authorList>
            <person name="Deangelis K.PhD."/>
        </authorList>
    </citation>
    <scope>NUCLEOTIDE SEQUENCE [LARGE SCALE GENOMIC DNA]</scope>
    <source>
        <strain evidence="3 4">GAS496</strain>
    </source>
</reference>
<accession>A0A318HF81</accession>
<evidence type="ECO:0000256" key="2">
    <source>
        <dbReference type="SAM" id="Phobius"/>
    </source>
</evidence>
<dbReference type="EMBL" id="QJJU01000031">
    <property type="protein sequence ID" value="PXX00885.1"/>
    <property type="molecule type" value="Genomic_DNA"/>
</dbReference>
<gene>
    <name evidence="3" type="ORF">C8E89_13127</name>
</gene>
<reference evidence="4" key="1">
    <citation type="submission" date="2018-05" db="EMBL/GenBank/DDBJ databases">
        <authorList>
            <person name="Deangelis K."/>
            <person name="Huntemann M."/>
            <person name="Clum A."/>
            <person name="Pillay M."/>
            <person name="Palaniappan K."/>
            <person name="Varghese N."/>
            <person name="Mikhailova N."/>
            <person name="Stamatis D."/>
            <person name="Reddy T."/>
            <person name="Daum C."/>
            <person name="Shapiro N."/>
            <person name="Ivanova N."/>
            <person name="Kyrpides N."/>
            <person name="Woyke T."/>
        </authorList>
    </citation>
    <scope>NUCLEOTIDE SEQUENCE [LARGE SCALE GENOMIC DNA]</scope>
    <source>
        <strain evidence="4">GAS496</strain>
    </source>
</reference>
<name>A0A318HF81_9MYCO</name>
<comment type="caution">
    <text evidence="3">The sequence shown here is derived from an EMBL/GenBank/DDBJ whole genome shotgun (WGS) entry which is preliminary data.</text>
</comment>
<feature type="region of interest" description="Disordered" evidence="1">
    <location>
        <begin position="30"/>
        <end position="52"/>
    </location>
</feature>
<feature type="transmembrane region" description="Helical" evidence="2">
    <location>
        <begin position="65"/>
        <end position="89"/>
    </location>
</feature>
<dbReference type="Proteomes" id="UP000247781">
    <property type="component" value="Unassembled WGS sequence"/>
</dbReference>
<sequence length="160" mass="17601">MTAPDGKGWTVRRRWFPWRRALSVRSIWHSTPDGDKPADDANAETTESESSGNPVVNAILTGIGLLLWLVITAGKAVLILLAAIVVITLSLADLILQLLVMPFVLLARVCGVMRWPVQLEREHQFVRTEFADGFDAAAVLRDDLSTQIQRGELTAEPVTS</sequence>
<protein>
    <submittedName>
        <fullName evidence="3">Uncharacterized protein</fullName>
    </submittedName>
</protein>
<evidence type="ECO:0000313" key="4">
    <source>
        <dbReference type="Proteomes" id="UP000247781"/>
    </source>
</evidence>
<keyword evidence="2" id="KW-1133">Transmembrane helix</keyword>
<organism evidence="3 4">
    <name type="scientific">Mycolicibacterium moriokaense</name>
    <dbReference type="NCBI Taxonomy" id="39691"/>
    <lineage>
        <taxon>Bacteria</taxon>
        <taxon>Bacillati</taxon>
        <taxon>Actinomycetota</taxon>
        <taxon>Actinomycetes</taxon>
        <taxon>Mycobacteriales</taxon>
        <taxon>Mycobacteriaceae</taxon>
        <taxon>Mycolicibacterium</taxon>
    </lineage>
</organism>
<evidence type="ECO:0000256" key="1">
    <source>
        <dbReference type="SAM" id="MobiDB-lite"/>
    </source>
</evidence>
<evidence type="ECO:0000313" key="3">
    <source>
        <dbReference type="EMBL" id="PXX00885.1"/>
    </source>
</evidence>
<keyword evidence="2" id="KW-0812">Transmembrane</keyword>
<dbReference type="AlphaFoldDB" id="A0A318HF81"/>
<keyword evidence="4" id="KW-1185">Reference proteome</keyword>